<feature type="chain" id="PRO_5046572167" evidence="1">
    <location>
        <begin position="33"/>
        <end position="191"/>
    </location>
</feature>
<organism evidence="2 3">
    <name type="scientific">Nocardioides conyzicola</name>
    <dbReference type="NCBI Taxonomy" id="1651781"/>
    <lineage>
        <taxon>Bacteria</taxon>
        <taxon>Bacillati</taxon>
        <taxon>Actinomycetota</taxon>
        <taxon>Actinomycetes</taxon>
        <taxon>Propionibacteriales</taxon>
        <taxon>Nocardioidaceae</taxon>
        <taxon>Nocardioides</taxon>
    </lineage>
</organism>
<reference evidence="3" key="1">
    <citation type="journal article" date="2019" name="Int. J. Syst. Evol. Microbiol.">
        <title>The Global Catalogue of Microorganisms (GCM) 10K type strain sequencing project: providing services to taxonomists for standard genome sequencing and annotation.</title>
        <authorList>
            <consortium name="The Broad Institute Genomics Platform"/>
            <consortium name="The Broad Institute Genome Sequencing Center for Infectious Disease"/>
            <person name="Wu L."/>
            <person name="Ma J."/>
        </authorList>
    </citation>
    <scope>NUCLEOTIDE SEQUENCE [LARGE SCALE GENOMIC DNA]</scope>
    <source>
        <strain evidence="3">JCM 18531</strain>
    </source>
</reference>
<protein>
    <submittedName>
        <fullName evidence="2">Uncharacterized protein</fullName>
    </submittedName>
</protein>
<evidence type="ECO:0000313" key="2">
    <source>
        <dbReference type="EMBL" id="GAA4720490.1"/>
    </source>
</evidence>
<dbReference type="RefSeq" id="WP_345524085.1">
    <property type="nucleotide sequence ID" value="NZ_BAABKM010000005.1"/>
</dbReference>
<evidence type="ECO:0000313" key="3">
    <source>
        <dbReference type="Proteomes" id="UP001499974"/>
    </source>
</evidence>
<evidence type="ECO:0000256" key="1">
    <source>
        <dbReference type="SAM" id="SignalP"/>
    </source>
</evidence>
<proteinExistence type="predicted"/>
<sequence>MSSHPWSLRTRILLATFVAACGLITVAGPAPANIPAPEGDASSKLSKQVERVRHHTAPYRHVAKAKAAGYSLLKDASGIACIDDPAGGMGVHLVKGKLVADGKVRANRPEALVYEPTRAGKRLVAVEYVVFRKDWRAAHPTGRPHLFGRTFELQRADNRYGLPPFFELHLWAWKHNPAGLFDDWNPEVFCR</sequence>
<keyword evidence="1" id="KW-0732">Signal</keyword>
<name>A0ABP8Y2E4_9ACTN</name>
<dbReference type="Proteomes" id="UP001499974">
    <property type="component" value="Unassembled WGS sequence"/>
</dbReference>
<dbReference type="EMBL" id="BAABKM010000005">
    <property type="protein sequence ID" value="GAA4720490.1"/>
    <property type="molecule type" value="Genomic_DNA"/>
</dbReference>
<feature type="signal peptide" evidence="1">
    <location>
        <begin position="1"/>
        <end position="32"/>
    </location>
</feature>
<accession>A0ABP8Y2E4</accession>
<comment type="caution">
    <text evidence="2">The sequence shown here is derived from an EMBL/GenBank/DDBJ whole genome shotgun (WGS) entry which is preliminary data.</text>
</comment>
<gene>
    <name evidence="2" type="ORF">GCM10023349_45790</name>
</gene>
<keyword evidence="3" id="KW-1185">Reference proteome</keyword>